<dbReference type="KEGG" id="rub:GBA63_08595"/>
<dbReference type="GO" id="GO:0016020">
    <property type="term" value="C:membrane"/>
    <property type="evidence" value="ECO:0007669"/>
    <property type="project" value="UniProtKB-SubCell"/>
</dbReference>
<dbReference type="EMBL" id="CP045119">
    <property type="protein sequence ID" value="QIN82695.1"/>
    <property type="molecule type" value="Genomic_DNA"/>
</dbReference>
<proteinExistence type="predicted"/>
<reference evidence="6 7" key="1">
    <citation type="submission" date="2019-10" db="EMBL/GenBank/DDBJ databases">
        <title>Rubrobacter sp nov SCSIO 52090 isolated from a deep-sea sediment in the South China Sea.</title>
        <authorList>
            <person name="Chen R.W."/>
        </authorList>
    </citation>
    <scope>NUCLEOTIDE SEQUENCE [LARGE SCALE GENOMIC DNA]</scope>
    <source>
        <strain evidence="6 7">SCSIO 52909</strain>
    </source>
</reference>
<feature type="transmembrane region" description="Helical" evidence="5">
    <location>
        <begin position="128"/>
        <end position="151"/>
    </location>
</feature>
<gene>
    <name evidence="6" type="ORF">GBA63_08595</name>
</gene>
<dbReference type="PANTHER" id="PTHR11040">
    <property type="entry name" value="ZINC/IRON TRANSPORTER"/>
    <property type="match status" value="1"/>
</dbReference>
<feature type="transmembrane region" description="Helical" evidence="5">
    <location>
        <begin position="188"/>
        <end position="208"/>
    </location>
</feature>
<feature type="transmembrane region" description="Helical" evidence="5">
    <location>
        <begin position="31"/>
        <end position="51"/>
    </location>
</feature>
<feature type="transmembrane region" description="Helical" evidence="5">
    <location>
        <begin position="163"/>
        <end position="182"/>
    </location>
</feature>
<accession>A0A6G8Q884</accession>
<evidence type="ECO:0000256" key="2">
    <source>
        <dbReference type="ARBA" id="ARBA00022692"/>
    </source>
</evidence>
<evidence type="ECO:0000256" key="1">
    <source>
        <dbReference type="ARBA" id="ARBA00004141"/>
    </source>
</evidence>
<keyword evidence="2 5" id="KW-0812">Transmembrane</keyword>
<evidence type="ECO:0000313" key="7">
    <source>
        <dbReference type="Proteomes" id="UP000501452"/>
    </source>
</evidence>
<dbReference type="RefSeq" id="WP_166175277.1">
    <property type="nucleotide sequence ID" value="NZ_CP045119.1"/>
</dbReference>
<feature type="transmembrane region" description="Helical" evidence="5">
    <location>
        <begin position="58"/>
        <end position="77"/>
    </location>
</feature>
<sequence>MSAVLLALLAAVGFSGASLLALFGKGLGARGRSLAAAFAAGILLALTFVELFPEALELAGRTATVGFVAGFAVLFLVENVFRAHTDHGPEEPVHEHAVGPFVAGLAVHNLADGFAIGIGAEAPEVTSWLVGLGILVHQVPVGVSLAAVLVAARATRARVMRSAIALGLAIPFAAFLVLALPAPGESTLGLLTGAAGGVLAYVGAAHLLPEARAEHRGRGTGILFLATLLATTFALLTLF</sequence>
<organism evidence="6 7">
    <name type="scientific">Rubrobacter tropicus</name>
    <dbReference type="NCBI Taxonomy" id="2653851"/>
    <lineage>
        <taxon>Bacteria</taxon>
        <taxon>Bacillati</taxon>
        <taxon>Actinomycetota</taxon>
        <taxon>Rubrobacteria</taxon>
        <taxon>Rubrobacterales</taxon>
        <taxon>Rubrobacteraceae</taxon>
        <taxon>Rubrobacter</taxon>
    </lineage>
</organism>
<keyword evidence="7" id="KW-1185">Reference proteome</keyword>
<comment type="subcellular location">
    <subcellularLocation>
        <location evidence="1">Membrane</location>
        <topology evidence="1">Multi-pass membrane protein</topology>
    </subcellularLocation>
</comment>
<name>A0A6G8Q884_9ACTN</name>
<evidence type="ECO:0008006" key="8">
    <source>
        <dbReference type="Google" id="ProtNLM"/>
    </source>
</evidence>
<evidence type="ECO:0000256" key="4">
    <source>
        <dbReference type="ARBA" id="ARBA00023136"/>
    </source>
</evidence>
<evidence type="ECO:0000313" key="6">
    <source>
        <dbReference type="EMBL" id="QIN82695.1"/>
    </source>
</evidence>
<keyword evidence="3 5" id="KW-1133">Transmembrane helix</keyword>
<feature type="transmembrane region" description="Helical" evidence="5">
    <location>
        <begin position="220"/>
        <end position="238"/>
    </location>
</feature>
<dbReference type="Pfam" id="PF02535">
    <property type="entry name" value="Zip"/>
    <property type="match status" value="1"/>
</dbReference>
<dbReference type="InterPro" id="IPR003689">
    <property type="entry name" value="ZIP"/>
</dbReference>
<dbReference type="AlphaFoldDB" id="A0A6G8Q884"/>
<protein>
    <recommendedName>
        <fullName evidence="8">ZIP family metal transporter</fullName>
    </recommendedName>
</protein>
<dbReference type="PANTHER" id="PTHR11040:SF44">
    <property type="entry name" value="PROTEIN ZNTC-RELATED"/>
    <property type="match status" value="1"/>
</dbReference>
<keyword evidence="4 5" id="KW-0472">Membrane</keyword>
<evidence type="ECO:0000256" key="3">
    <source>
        <dbReference type="ARBA" id="ARBA00022989"/>
    </source>
</evidence>
<evidence type="ECO:0000256" key="5">
    <source>
        <dbReference type="SAM" id="Phobius"/>
    </source>
</evidence>
<dbReference type="Proteomes" id="UP000501452">
    <property type="component" value="Chromosome"/>
</dbReference>
<dbReference type="GO" id="GO:0005385">
    <property type="term" value="F:zinc ion transmembrane transporter activity"/>
    <property type="evidence" value="ECO:0007669"/>
    <property type="project" value="TreeGrafter"/>
</dbReference>